<dbReference type="PANTHER" id="PTHR33966:SF1">
    <property type="entry name" value="PROTEIN ODR-4 HOMOLOG"/>
    <property type="match status" value="1"/>
</dbReference>
<proteinExistence type="inferred from homology"/>
<organism evidence="6 7">
    <name type="scientific">Thelohanellus kitauei</name>
    <name type="common">Myxosporean</name>
    <dbReference type="NCBI Taxonomy" id="669202"/>
    <lineage>
        <taxon>Eukaryota</taxon>
        <taxon>Metazoa</taxon>
        <taxon>Cnidaria</taxon>
        <taxon>Myxozoa</taxon>
        <taxon>Myxosporea</taxon>
        <taxon>Bivalvulida</taxon>
        <taxon>Platysporina</taxon>
        <taxon>Myxobolidae</taxon>
        <taxon>Thelohanellus</taxon>
    </lineage>
</organism>
<evidence type="ECO:0000313" key="7">
    <source>
        <dbReference type="Proteomes" id="UP000031668"/>
    </source>
</evidence>
<evidence type="ECO:0000313" key="6">
    <source>
        <dbReference type="EMBL" id="KII63468.1"/>
    </source>
</evidence>
<dbReference type="AlphaFoldDB" id="A0A0C2IDS2"/>
<keyword evidence="3" id="KW-0812">Transmembrane</keyword>
<accession>A0A0C2IDS2</accession>
<comment type="caution">
    <text evidence="6">The sequence shown here is derived from an EMBL/GenBank/DDBJ whole genome shotgun (WGS) entry which is preliminary data.</text>
</comment>
<keyword evidence="5" id="KW-0472">Membrane</keyword>
<dbReference type="PANTHER" id="PTHR33966">
    <property type="entry name" value="PROTEIN ODR-4 HOMOLOG"/>
    <property type="match status" value="1"/>
</dbReference>
<evidence type="ECO:0000256" key="4">
    <source>
        <dbReference type="ARBA" id="ARBA00022989"/>
    </source>
</evidence>
<dbReference type="GO" id="GO:0008104">
    <property type="term" value="P:intracellular protein localization"/>
    <property type="evidence" value="ECO:0007669"/>
    <property type="project" value="TreeGrafter"/>
</dbReference>
<evidence type="ECO:0000256" key="2">
    <source>
        <dbReference type="ARBA" id="ARBA00010131"/>
    </source>
</evidence>
<dbReference type="InterPro" id="IPR029454">
    <property type="entry name" value="ODR-4-like"/>
</dbReference>
<dbReference type="OrthoDB" id="21458at2759"/>
<evidence type="ECO:0000256" key="3">
    <source>
        <dbReference type="ARBA" id="ARBA00022692"/>
    </source>
</evidence>
<name>A0A0C2IDS2_THEKT</name>
<dbReference type="GO" id="GO:0016020">
    <property type="term" value="C:membrane"/>
    <property type="evidence" value="ECO:0007669"/>
    <property type="project" value="UniProtKB-SubCell"/>
</dbReference>
<dbReference type="Pfam" id="PF14778">
    <property type="entry name" value="ODR4-like"/>
    <property type="match status" value="1"/>
</dbReference>
<dbReference type="GO" id="GO:0012505">
    <property type="term" value="C:endomembrane system"/>
    <property type="evidence" value="ECO:0007669"/>
    <property type="project" value="TreeGrafter"/>
</dbReference>
<dbReference type="Proteomes" id="UP000031668">
    <property type="component" value="Unassembled WGS sequence"/>
</dbReference>
<comment type="similarity">
    <text evidence="2">Belongs to the ODR-4 family.</text>
</comment>
<protein>
    <submittedName>
        <fullName evidence="6">Uncharacterized protein</fullName>
    </submittedName>
</protein>
<keyword evidence="4" id="KW-1133">Transmembrane helix</keyword>
<evidence type="ECO:0000256" key="1">
    <source>
        <dbReference type="ARBA" id="ARBA00004370"/>
    </source>
</evidence>
<reference evidence="6 7" key="1">
    <citation type="journal article" date="2014" name="Genome Biol. Evol.">
        <title>The genome of the myxosporean Thelohanellus kitauei shows adaptations to nutrient acquisition within its fish host.</title>
        <authorList>
            <person name="Yang Y."/>
            <person name="Xiong J."/>
            <person name="Zhou Z."/>
            <person name="Huo F."/>
            <person name="Miao W."/>
            <person name="Ran C."/>
            <person name="Liu Y."/>
            <person name="Zhang J."/>
            <person name="Feng J."/>
            <person name="Wang M."/>
            <person name="Wang M."/>
            <person name="Wang L."/>
            <person name="Yao B."/>
        </authorList>
    </citation>
    <scope>NUCLEOTIDE SEQUENCE [LARGE SCALE GENOMIC DNA]</scope>
    <source>
        <strain evidence="6">Wuqing</strain>
    </source>
</reference>
<gene>
    <name evidence="6" type="ORF">RF11_02279</name>
</gene>
<comment type="subcellular location">
    <subcellularLocation>
        <location evidence="1">Membrane</location>
    </subcellularLocation>
</comment>
<keyword evidence="7" id="KW-1185">Reference proteome</keyword>
<sequence length="422" mass="48812">MIPRLDSVFSHSNGPFVFSLTGIPRSMLHIIGNVYRIAQPYICMDKFTILLSPKVEEEFKNLEINAPEHGILIGQYDKKFYYVLHQVHLSVTTEKVEEIRRRIRNIDKFLPGGLNVMGFWYTNACDRFKPQNFITYLKNMNKNRALFDIFQFDPITIKIGQSLEFIRYNDHGDFFTLPKQILDYNPELSYSKSAVNVDIESHIGLSSSTLMFNEINISLKPWFKTVTESKLQFNHQFVTKSYNWRVDDLGDGQFGLLYQSTGDGYIEKDDVIKTLDVSGKIICCFCAIPQTLNTDFIENAFKSDLIRSICFRSELICAESRLSGLTQLQEWSVFSPARIEISLPDTHSRLILTDYVLSDENLNDINDRLFDVFGYRVDDSQIAYLEKRDDMPDIFQNSKQSRNTNIKTIVSIAVTGNRDYNI</sequence>
<evidence type="ECO:0000256" key="5">
    <source>
        <dbReference type="ARBA" id="ARBA00023136"/>
    </source>
</evidence>
<dbReference type="EMBL" id="JWZT01004669">
    <property type="protein sequence ID" value="KII63468.1"/>
    <property type="molecule type" value="Genomic_DNA"/>
</dbReference>